<dbReference type="EMBL" id="CP041372">
    <property type="protein sequence ID" value="QKS73264.1"/>
    <property type="molecule type" value="Genomic_DNA"/>
</dbReference>
<dbReference type="InterPro" id="IPR011032">
    <property type="entry name" value="GroES-like_sf"/>
</dbReference>
<dbReference type="PANTHER" id="PTHR45033:SF3">
    <property type="entry name" value="DEHYDROGENASE, PUTATIVE (AFU_ORTHOLOGUE AFUA_2G13270)-RELATED"/>
    <property type="match status" value="1"/>
</dbReference>
<protein>
    <submittedName>
        <fullName evidence="2">Zinc-binding dehydrogenase</fullName>
    </submittedName>
</protein>
<dbReference type="InterPro" id="IPR013154">
    <property type="entry name" value="ADH-like_N"/>
</dbReference>
<dbReference type="SUPFAM" id="SSF51735">
    <property type="entry name" value="NAD(P)-binding Rossmann-fold domains"/>
    <property type="match status" value="1"/>
</dbReference>
<dbReference type="AlphaFoldDB" id="A0A859FKE9"/>
<dbReference type="InterPro" id="IPR036291">
    <property type="entry name" value="NAD(P)-bd_dom_sf"/>
</dbReference>
<evidence type="ECO:0000313" key="2">
    <source>
        <dbReference type="EMBL" id="QKS73264.1"/>
    </source>
</evidence>
<dbReference type="InterPro" id="IPR013149">
    <property type="entry name" value="ADH-like_C"/>
</dbReference>
<dbReference type="InterPro" id="IPR052711">
    <property type="entry name" value="Zinc_ADH-like"/>
</dbReference>
<proteinExistence type="predicted"/>
<evidence type="ECO:0000313" key="3">
    <source>
        <dbReference type="Proteomes" id="UP000318138"/>
    </source>
</evidence>
<sequence>MKALVHEAHAGFDGVAVRDIEEAQVKPGFVKIRLKAAGLNHRDIFILSRHSTEDEGLIVGSDGAGVVEEVGDGVSRFTVGQEVIINPGIGWEEESDAPPEGFEILGLPDHGTIAESIVVPESTLELKPPHLSFLEAGTLSLAALTAYRALVTRAKLQSSQTILLPGVGSGAVTFLLLFAKKIGARVIVTSRSKEKREQALSLGADAAIDSEGDWDHQLEGEKVDVVIESVGAATFHKSLGQLRKGGTLVMFGASAGDEVTFNLRDFFYGQFNLLGSTMGSHEEYRAMLSFISKHNIKPVVDRVFPLSKAKEALQYLERGEQLGKVAINIDTDES</sequence>
<dbReference type="RefSeq" id="WP_176011228.1">
    <property type="nucleotide sequence ID" value="NZ_CP041372.2"/>
</dbReference>
<dbReference type="SUPFAM" id="SSF50129">
    <property type="entry name" value="GroES-like"/>
    <property type="match status" value="1"/>
</dbReference>
<dbReference type="Gene3D" id="3.90.180.10">
    <property type="entry name" value="Medium-chain alcohol dehydrogenases, catalytic domain"/>
    <property type="match status" value="1"/>
</dbReference>
<evidence type="ECO:0000259" key="1">
    <source>
        <dbReference type="SMART" id="SM00829"/>
    </source>
</evidence>
<organism evidence="2 3">
    <name type="scientific">Paenalkalicoccus suaedae</name>
    <dbReference type="NCBI Taxonomy" id="2592382"/>
    <lineage>
        <taxon>Bacteria</taxon>
        <taxon>Bacillati</taxon>
        <taxon>Bacillota</taxon>
        <taxon>Bacilli</taxon>
        <taxon>Bacillales</taxon>
        <taxon>Bacillaceae</taxon>
        <taxon>Paenalkalicoccus</taxon>
    </lineage>
</organism>
<keyword evidence="3" id="KW-1185">Reference proteome</keyword>
<accession>A0A859FKE9</accession>
<dbReference type="GO" id="GO:0016491">
    <property type="term" value="F:oxidoreductase activity"/>
    <property type="evidence" value="ECO:0007669"/>
    <property type="project" value="InterPro"/>
</dbReference>
<feature type="domain" description="Enoyl reductase (ER)" evidence="1">
    <location>
        <begin position="10"/>
        <end position="327"/>
    </location>
</feature>
<gene>
    <name evidence="2" type="ORF">FLK61_33520</name>
</gene>
<dbReference type="Proteomes" id="UP000318138">
    <property type="component" value="Chromosome"/>
</dbReference>
<dbReference type="Gene3D" id="3.40.50.720">
    <property type="entry name" value="NAD(P)-binding Rossmann-like Domain"/>
    <property type="match status" value="1"/>
</dbReference>
<dbReference type="PANTHER" id="PTHR45033">
    <property type="match status" value="1"/>
</dbReference>
<dbReference type="SMART" id="SM00829">
    <property type="entry name" value="PKS_ER"/>
    <property type="match status" value="1"/>
</dbReference>
<reference evidence="3" key="1">
    <citation type="submission" date="2019-07" db="EMBL/GenBank/DDBJ databases">
        <title>Bacillus alkalisoli sp. nov. isolated from saline soil.</title>
        <authorList>
            <person name="Sun J.-Q."/>
            <person name="Xu L."/>
        </authorList>
    </citation>
    <scope>NUCLEOTIDE SEQUENCE [LARGE SCALE GENOMIC DNA]</scope>
    <source>
        <strain evidence="3">M4U3P1</strain>
    </source>
</reference>
<dbReference type="KEGG" id="psua:FLK61_33520"/>
<dbReference type="Pfam" id="PF00107">
    <property type="entry name" value="ADH_zinc_N"/>
    <property type="match status" value="1"/>
</dbReference>
<dbReference type="Pfam" id="PF08240">
    <property type="entry name" value="ADH_N"/>
    <property type="match status" value="1"/>
</dbReference>
<name>A0A859FKE9_9BACI</name>
<dbReference type="InterPro" id="IPR020843">
    <property type="entry name" value="ER"/>
</dbReference>